<keyword evidence="2" id="KW-1185">Reference proteome</keyword>
<gene>
    <name evidence="1" type="ORF">J2Z17_001417</name>
</gene>
<organism evidence="1 2">
    <name type="scientific">Rhizobium halophytocola</name>
    <dbReference type="NCBI Taxonomy" id="735519"/>
    <lineage>
        <taxon>Bacteria</taxon>
        <taxon>Pseudomonadati</taxon>
        <taxon>Pseudomonadota</taxon>
        <taxon>Alphaproteobacteria</taxon>
        <taxon>Hyphomicrobiales</taxon>
        <taxon>Rhizobiaceae</taxon>
        <taxon>Rhizobium/Agrobacterium group</taxon>
        <taxon>Rhizobium</taxon>
    </lineage>
</organism>
<dbReference type="EMBL" id="JAGGJU010000003">
    <property type="protein sequence ID" value="MBP1849996.1"/>
    <property type="molecule type" value="Genomic_DNA"/>
</dbReference>
<evidence type="ECO:0008006" key="3">
    <source>
        <dbReference type="Google" id="ProtNLM"/>
    </source>
</evidence>
<proteinExistence type="predicted"/>
<accession>A0ABS4DWC7</accession>
<evidence type="ECO:0000313" key="1">
    <source>
        <dbReference type="EMBL" id="MBP1849996.1"/>
    </source>
</evidence>
<evidence type="ECO:0000313" key="2">
    <source>
        <dbReference type="Proteomes" id="UP000759443"/>
    </source>
</evidence>
<dbReference type="PANTHER" id="PTHR36931">
    <property type="entry name" value="UPF0153 PROTEIN YEIW"/>
    <property type="match status" value="1"/>
</dbReference>
<dbReference type="RefSeq" id="WP_209943510.1">
    <property type="nucleotide sequence ID" value="NZ_JAGGJU010000003.1"/>
</dbReference>
<sequence>MPAAKLALPERACDGCILCCWLPDIDELDKPANRPCRHCRAGDGCSIYAERPQTCRDFLCLWRTDLRFGDHWDPKRSGMMLYRQGLQLTVLVDPAMPDAWRAPPYAEALVDWATTLAATGGYVIVFVGDDVFKIDPR</sequence>
<reference evidence="1 2" key="1">
    <citation type="submission" date="2021-03" db="EMBL/GenBank/DDBJ databases">
        <title>Genomic Encyclopedia of Type Strains, Phase IV (KMG-IV): sequencing the most valuable type-strain genomes for metagenomic binning, comparative biology and taxonomic classification.</title>
        <authorList>
            <person name="Goeker M."/>
        </authorList>
    </citation>
    <scope>NUCLEOTIDE SEQUENCE [LARGE SCALE GENOMIC DNA]</scope>
    <source>
        <strain evidence="1 2">DSM 21600</strain>
    </source>
</reference>
<dbReference type="PANTHER" id="PTHR36931:SF1">
    <property type="entry name" value="UPF0153 PROTEIN YEIW"/>
    <property type="match status" value="1"/>
</dbReference>
<comment type="caution">
    <text evidence="1">The sequence shown here is derived from an EMBL/GenBank/DDBJ whole genome shotgun (WGS) entry which is preliminary data.</text>
</comment>
<name>A0ABS4DWC7_9HYPH</name>
<dbReference type="Proteomes" id="UP000759443">
    <property type="component" value="Unassembled WGS sequence"/>
</dbReference>
<dbReference type="InterPro" id="IPR052572">
    <property type="entry name" value="UPF0153_domain"/>
</dbReference>
<protein>
    <recommendedName>
        <fullName evidence="3">YkgJ family cysteine cluster protein</fullName>
    </recommendedName>
</protein>